<protein>
    <submittedName>
        <fullName evidence="2">Similar to citrate lyase beta chain, 2</fullName>
    </submittedName>
</protein>
<feature type="compositionally biased region" description="Basic and acidic residues" evidence="1">
    <location>
        <begin position="305"/>
        <end position="321"/>
    </location>
</feature>
<feature type="non-terminal residue" evidence="2">
    <location>
        <position position="321"/>
    </location>
</feature>
<feature type="compositionally biased region" description="Gly residues" evidence="1">
    <location>
        <begin position="257"/>
        <end position="275"/>
    </location>
</feature>
<accession>A0A6J4VPL6</accession>
<keyword evidence="2" id="KW-0456">Lyase</keyword>
<sequence>ERIGGNRAPVAQRPHLPGDGRPQGCQGGRLRRRSGHPRPGRRRRRRGQGGRPGERCRRLPRPRLGQETARLAGQRGRYPLVLPRPDRGRRGRARPRRSGGRAEGSRRGPDRLRRPPAGWAGNGDGAGPPDRDRGPDRVGGRARQLPCHPQRQSPGRGARLRPRRLRRLGRDAARRDRHPGPLGRGLPGPPLGLRHARDPGRSPRRRSPRRRRPLRRVPRPGRSAALLRDRAGPRLRRQVVHPPRPGRGRQRRLFADAGGGRARPGDAGGLPAGDRGGARRPRPGRGDGRRRQPPHGRGDAGQGRTIDRDREPRRPRGDLHL</sequence>
<organism evidence="2">
    <name type="scientific">uncultured Thermomicrobiales bacterium</name>
    <dbReference type="NCBI Taxonomy" id="1645740"/>
    <lineage>
        <taxon>Bacteria</taxon>
        <taxon>Pseudomonadati</taxon>
        <taxon>Thermomicrobiota</taxon>
        <taxon>Thermomicrobia</taxon>
        <taxon>Thermomicrobiales</taxon>
        <taxon>environmental samples</taxon>
    </lineage>
</organism>
<feature type="compositionally biased region" description="Basic residues" evidence="1">
    <location>
        <begin position="233"/>
        <end position="252"/>
    </location>
</feature>
<dbReference type="GO" id="GO:0016829">
    <property type="term" value="F:lyase activity"/>
    <property type="evidence" value="ECO:0007669"/>
    <property type="project" value="UniProtKB-KW"/>
</dbReference>
<feature type="compositionally biased region" description="Basic and acidic residues" evidence="1">
    <location>
        <begin position="103"/>
        <end position="113"/>
    </location>
</feature>
<feature type="compositionally biased region" description="Basic residues" evidence="1">
    <location>
        <begin position="202"/>
        <end position="219"/>
    </location>
</feature>
<name>A0A6J4VPL6_9BACT</name>
<feature type="compositionally biased region" description="Basic residues" evidence="1">
    <location>
        <begin position="29"/>
        <end position="48"/>
    </location>
</feature>
<feature type="non-terminal residue" evidence="2">
    <location>
        <position position="1"/>
    </location>
</feature>
<feature type="compositionally biased region" description="Basic residues" evidence="1">
    <location>
        <begin position="87"/>
        <end position="99"/>
    </location>
</feature>
<evidence type="ECO:0000313" key="2">
    <source>
        <dbReference type="EMBL" id="CAA9584988.1"/>
    </source>
</evidence>
<dbReference type="EMBL" id="CADCWF010000374">
    <property type="protein sequence ID" value="CAA9584988.1"/>
    <property type="molecule type" value="Genomic_DNA"/>
</dbReference>
<proteinExistence type="predicted"/>
<evidence type="ECO:0000256" key="1">
    <source>
        <dbReference type="SAM" id="MobiDB-lite"/>
    </source>
</evidence>
<feature type="region of interest" description="Disordered" evidence="1">
    <location>
        <begin position="1"/>
        <end position="321"/>
    </location>
</feature>
<feature type="compositionally biased region" description="Basic and acidic residues" evidence="1">
    <location>
        <begin position="129"/>
        <end position="139"/>
    </location>
</feature>
<gene>
    <name evidence="2" type="ORF">AVDCRST_MAG59-5351</name>
</gene>
<feature type="compositionally biased region" description="Basic residues" evidence="1">
    <location>
        <begin position="158"/>
        <end position="167"/>
    </location>
</feature>
<reference evidence="2" key="1">
    <citation type="submission" date="2020-02" db="EMBL/GenBank/DDBJ databases">
        <authorList>
            <person name="Meier V. D."/>
        </authorList>
    </citation>
    <scope>NUCLEOTIDE SEQUENCE</scope>
    <source>
        <strain evidence="2">AVDCRST_MAG59</strain>
    </source>
</reference>
<dbReference type="AlphaFoldDB" id="A0A6J4VPL6"/>